<dbReference type="InterPro" id="IPR007278">
    <property type="entry name" value="DUF397"/>
</dbReference>
<comment type="caution">
    <text evidence="3">The sequence shown here is derived from an EMBL/GenBank/DDBJ whole genome shotgun (WGS) entry which is preliminary data.</text>
</comment>
<evidence type="ECO:0000313" key="3">
    <source>
        <dbReference type="EMBL" id="TMQ94743.1"/>
    </source>
</evidence>
<dbReference type="OrthoDB" id="4332861at2"/>
<gene>
    <name evidence="3" type="ORF">ETD83_23595</name>
</gene>
<feature type="region of interest" description="Disordered" evidence="1">
    <location>
        <begin position="1"/>
        <end position="20"/>
    </location>
</feature>
<feature type="compositionally biased region" description="Polar residues" evidence="1">
    <location>
        <begin position="1"/>
        <end position="15"/>
    </location>
</feature>
<evidence type="ECO:0000259" key="2">
    <source>
        <dbReference type="Pfam" id="PF04149"/>
    </source>
</evidence>
<evidence type="ECO:0000313" key="4">
    <source>
        <dbReference type="Proteomes" id="UP000309174"/>
    </source>
</evidence>
<sequence>MDLNTATWRKSSHSGNTGGECVELASGPGVIAIRDSKNPDGPKLLIGRDDFAALVATLKH</sequence>
<protein>
    <submittedName>
        <fullName evidence="3">DUF397 domain-containing protein</fullName>
    </submittedName>
</protein>
<reference evidence="3 4" key="1">
    <citation type="submission" date="2019-05" db="EMBL/GenBank/DDBJ databases">
        <title>Draft genome sequence of Actinomadura sp. 14C53.</title>
        <authorList>
            <person name="Saricaoglu S."/>
            <person name="Isik K."/>
        </authorList>
    </citation>
    <scope>NUCLEOTIDE SEQUENCE [LARGE SCALE GENOMIC DNA]</scope>
    <source>
        <strain evidence="3 4">14C53</strain>
    </source>
</reference>
<accession>A0A5C4J7R6</accession>
<proteinExistence type="predicted"/>
<dbReference type="Proteomes" id="UP000309174">
    <property type="component" value="Unassembled WGS sequence"/>
</dbReference>
<dbReference type="Pfam" id="PF04149">
    <property type="entry name" value="DUF397"/>
    <property type="match status" value="1"/>
</dbReference>
<dbReference type="EMBL" id="VCKW01000128">
    <property type="protein sequence ID" value="TMQ94743.1"/>
    <property type="molecule type" value="Genomic_DNA"/>
</dbReference>
<dbReference type="RefSeq" id="WP_138647329.1">
    <property type="nucleotide sequence ID" value="NZ_VCKW01000128.1"/>
</dbReference>
<evidence type="ECO:0000256" key="1">
    <source>
        <dbReference type="SAM" id="MobiDB-lite"/>
    </source>
</evidence>
<keyword evidence="4" id="KW-1185">Reference proteome</keyword>
<feature type="domain" description="DUF397" evidence="2">
    <location>
        <begin position="6"/>
        <end position="59"/>
    </location>
</feature>
<name>A0A5C4J7R6_9ACTN</name>
<dbReference type="AlphaFoldDB" id="A0A5C4J7R6"/>
<organism evidence="3 4">
    <name type="scientific">Actinomadura soli</name>
    <dbReference type="NCBI Taxonomy" id="2508997"/>
    <lineage>
        <taxon>Bacteria</taxon>
        <taxon>Bacillati</taxon>
        <taxon>Actinomycetota</taxon>
        <taxon>Actinomycetes</taxon>
        <taxon>Streptosporangiales</taxon>
        <taxon>Thermomonosporaceae</taxon>
        <taxon>Actinomadura</taxon>
    </lineage>
</organism>